<organism evidence="1">
    <name type="scientific">marine sediment metagenome</name>
    <dbReference type="NCBI Taxonomy" id="412755"/>
    <lineage>
        <taxon>unclassified sequences</taxon>
        <taxon>metagenomes</taxon>
        <taxon>ecological metagenomes</taxon>
    </lineage>
</organism>
<protein>
    <submittedName>
        <fullName evidence="1">Uncharacterized protein</fullName>
    </submittedName>
</protein>
<dbReference type="AlphaFoldDB" id="A0A0F9W572"/>
<evidence type="ECO:0000313" key="1">
    <source>
        <dbReference type="EMBL" id="KKN80801.1"/>
    </source>
</evidence>
<name>A0A0F9W572_9ZZZZ</name>
<reference evidence="1" key="1">
    <citation type="journal article" date="2015" name="Nature">
        <title>Complex archaea that bridge the gap between prokaryotes and eukaryotes.</title>
        <authorList>
            <person name="Spang A."/>
            <person name="Saw J.H."/>
            <person name="Jorgensen S.L."/>
            <person name="Zaremba-Niedzwiedzka K."/>
            <person name="Martijn J."/>
            <person name="Lind A.E."/>
            <person name="van Eijk R."/>
            <person name="Schleper C."/>
            <person name="Guy L."/>
            <person name="Ettema T.J."/>
        </authorList>
    </citation>
    <scope>NUCLEOTIDE SEQUENCE</scope>
</reference>
<proteinExistence type="predicted"/>
<dbReference type="EMBL" id="LAZR01000225">
    <property type="protein sequence ID" value="KKN80801.1"/>
    <property type="molecule type" value="Genomic_DNA"/>
</dbReference>
<gene>
    <name evidence="1" type="ORF">LCGC14_0326070</name>
</gene>
<sequence length="64" mass="7295">MKITFDPDGSLRPVEKVPFLDWGDPELQHVIRSHFGEFAAERDGQVLVEIFIGPDGIRAVFRNE</sequence>
<accession>A0A0F9W572</accession>
<comment type="caution">
    <text evidence="1">The sequence shown here is derived from an EMBL/GenBank/DDBJ whole genome shotgun (WGS) entry which is preliminary data.</text>
</comment>